<organism evidence="3 4">
    <name type="scientific">Natronobacterium texcoconense</name>
    <dbReference type="NCBI Taxonomy" id="1095778"/>
    <lineage>
        <taxon>Archaea</taxon>
        <taxon>Methanobacteriati</taxon>
        <taxon>Methanobacteriota</taxon>
        <taxon>Stenosarchaea group</taxon>
        <taxon>Halobacteria</taxon>
        <taxon>Halobacteriales</taxon>
        <taxon>Natrialbaceae</taxon>
        <taxon>Natronobacterium</taxon>
    </lineage>
</organism>
<dbReference type="SUPFAM" id="SSF51351">
    <property type="entry name" value="Triosephosphate isomerase (TIM)"/>
    <property type="match status" value="1"/>
</dbReference>
<proteinExistence type="inferred from homology"/>
<dbReference type="RefSeq" id="WP_090382242.1">
    <property type="nucleotide sequence ID" value="NZ_FNLC01000002.1"/>
</dbReference>
<dbReference type="Pfam" id="PF00121">
    <property type="entry name" value="TIM"/>
    <property type="match status" value="1"/>
</dbReference>
<dbReference type="InterPro" id="IPR006062">
    <property type="entry name" value="His_biosynth"/>
</dbReference>
<name>A0A1H1GP35_NATTX</name>
<dbReference type="AlphaFoldDB" id="A0A1H1GP35"/>
<dbReference type="InterPro" id="IPR035990">
    <property type="entry name" value="TIM_sf"/>
</dbReference>
<keyword evidence="4" id="KW-1185">Reference proteome</keyword>
<dbReference type="STRING" id="1095778.SAMN04489842_2528"/>
<reference evidence="4" key="1">
    <citation type="submission" date="2016-10" db="EMBL/GenBank/DDBJ databases">
        <authorList>
            <person name="Varghese N."/>
            <person name="Submissions S."/>
        </authorList>
    </citation>
    <scope>NUCLEOTIDE SEQUENCE [LARGE SCALE GENOMIC DNA]</scope>
    <source>
        <strain evidence="4">DSM 24767</strain>
    </source>
</reference>
<dbReference type="NCBIfam" id="NF003302">
    <property type="entry name" value="PRK04302.1"/>
    <property type="match status" value="1"/>
</dbReference>
<dbReference type="EMBL" id="FNLC01000002">
    <property type="protein sequence ID" value="SDR14984.1"/>
    <property type="molecule type" value="Genomic_DNA"/>
</dbReference>
<keyword evidence="2" id="KW-0368">Histidine biosynthesis</keyword>
<sequence>MGLSYPYFLVNVKTYEGTAGADGLAFAEAVERVADDTGRRFAVAPQSPDLRLVAEHVDLPVVAQTAVRREDGGMGAVTCEAVAAAGADAVFVNHPENEAAFGDVGPLVDRCTELGLESIVCVDSLETGRAALTFDPDCLLFEQPGDIASEEGMVRTHPERLESFVELVADESPETKVFVGGGIRTSEDVERAFDCGVDATGAASAAVEAEDREAWLRSIAVALPR</sequence>
<dbReference type="PROSITE" id="PS51440">
    <property type="entry name" value="TIM_2"/>
    <property type="match status" value="1"/>
</dbReference>
<gene>
    <name evidence="3" type="ORF">SAMN04489842_2528</name>
</gene>
<evidence type="ECO:0000313" key="3">
    <source>
        <dbReference type="EMBL" id="SDR14984.1"/>
    </source>
</evidence>
<dbReference type="OrthoDB" id="9465at2157"/>
<accession>A0A1H1GP35</accession>
<protein>
    <submittedName>
        <fullName evidence="3">Triosephosphate isomerase</fullName>
    </submittedName>
</protein>
<dbReference type="Gene3D" id="3.20.20.70">
    <property type="entry name" value="Aldolase class I"/>
    <property type="match status" value="1"/>
</dbReference>
<evidence type="ECO:0000256" key="1">
    <source>
        <dbReference type="ARBA" id="ARBA00023235"/>
    </source>
</evidence>
<keyword evidence="2" id="KW-0028">Amino-acid biosynthesis</keyword>
<dbReference type="InterPro" id="IPR013785">
    <property type="entry name" value="Aldolase_TIM"/>
</dbReference>
<dbReference type="Proteomes" id="UP000198848">
    <property type="component" value="Unassembled WGS sequence"/>
</dbReference>
<evidence type="ECO:0000256" key="2">
    <source>
        <dbReference type="RuleBase" id="RU003657"/>
    </source>
</evidence>
<comment type="similarity">
    <text evidence="2">Belongs to the HisA/HisF family.</text>
</comment>
<dbReference type="GO" id="GO:0000105">
    <property type="term" value="P:L-histidine biosynthetic process"/>
    <property type="evidence" value="ECO:0007669"/>
    <property type="project" value="UniProtKB-KW"/>
</dbReference>
<dbReference type="Pfam" id="PF00977">
    <property type="entry name" value="His_biosynth"/>
    <property type="match status" value="1"/>
</dbReference>
<dbReference type="GO" id="GO:0004807">
    <property type="term" value="F:triose-phosphate isomerase activity"/>
    <property type="evidence" value="ECO:0007669"/>
    <property type="project" value="InterPro"/>
</dbReference>
<keyword evidence="1 3" id="KW-0413">Isomerase</keyword>
<dbReference type="InterPro" id="IPR000652">
    <property type="entry name" value="Triosephosphate_isomerase"/>
</dbReference>
<evidence type="ECO:0000313" key="4">
    <source>
        <dbReference type="Proteomes" id="UP000198848"/>
    </source>
</evidence>